<reference evidence="4 5" key="1">
    <citation type="submission" date="2016-10" db="EMBL/GenBank/DDBJ databases">
        <authorList>
            <person name="de Groot N.N."/>
        </authorList>
    </citation>
    <scope>NUCLEOTIDE SEQUENCE [LARGE SCALE GENOMIC DNA]</scope>
    <source>
        <strain evidence="4 5">DSM 16619</strain>
    </source>
</reference>
<dbReference type="PANTHER" id="PTHR43000">
    <property type="entry name" value="DTDP-D-GLUCOSE 4,6-DEHYDRATASE-RELATED"/>
    <property type="match status" value="1"/>
</dbReference>
<dbReference type="InterPro" id="IPR036291">
    <property type="entry name" value="NAD(P)-bd_dom_sf"/>
</dbReference>
<dbReference type="InterPro" id="IPR001509">
    <property type="entry name" value="Epimerase_deHydtase"/>
</dbReference>
<dbReference type="Pfam" id="PF01370">
    <property type="entry name" value="Epimerase"/>
    <property type="match status" value="1"/>
</dbReference>
<dbReference type="Proteomes" id="UP000198781">
    <property type="component" value="Unassembled WGS sequence"/>
</dbReference>
<dbReference type="RefSeq" id="WP_092743368.1">
    <property type="nucleotide sequence ID" value="NZ_FMZC01000005.1"/>
</dbReference>
<protein>
    <submittedName>
        <fullName evidence="4">Nucleoside-diphosphate-sugar epimerase</fullName>
    </submittedName>
</protein>
<dbReference type="OrthoDB" id="9811425at2"/>
<evidence type="ECO:0000256" key="2">
    <source>
        <dbReference type="ARBA" id="ARBA00007637"/>
    </source>
</evidence>
<dbReference type="EMBL" id="FMZC01000005">
    <property type="protein sequence ID" value="SDD28020.1"/>
    <property type="molecule type" value="Genomic_DNA"/>
</dbReference>
<name>A0A1G6TG23_9BURK</name>
<dbReference type="AlphaFoldDB" id="A0A1G6TG23"/>
<proteinExistence type="inferred from homology"/>
<comment type="similarity">
    <text evidence="2">Belongs to the NAD(P)-dependent epimerase/dehydratase family.</text>
</comment>
<evidence type="ECO:0000313" key="5">
    <source>
        <dbReference type="Proteomes" id="UP000198781"/>
    </source>
</evidence>
<dbReference type="Gene3D" id="3.40.50.720">
    <property type="entry name" value="NAD(P)-binding Rossmann-like Domain"/>
    <property type="match status" value="1"/>
</dbReference>
<comment type="pathway">
    <text evidence="1">Bacterial outer membrane biogenesis; LPS O-antigen biosynthesis.</text>
</comment>
<evidence type="ECO:0000259" key="3">
    <source>
        <dbReference type="Pfam" id="PF01370"/>
    </source>
</evidence>
<dbReference type="STRING" id="187868.SAMN05192589_105143"/>
<feature type="domain" description="NAD-dependent epimerase/dehydratase" evidence="3">
    <location>
        <begin position="3"/>
        <end position="223"/>
    </location>
</feature>
<evidence type="ECO:0000256" key="1">
    <source>
        <dbReference type="ARBA" id="ARBA00005125"/>
    </source>
</evidence>
<dbReference type="SUPFAM" id="SSF51735">
    <property type="entry name" value="NAD(P)-binding Rossmann-fold domains"/>
    <property type="match status" value="1"/>
</dbReference>
<organism evidence="4 5">
    <name type="scientific">Paracidovorax valerianellae</name>
    <dbReference type="NCBI Taxonomy" id="187868"/>
    <lineage>
        <taxon>Bacteria</taxon>
        <taxon>Pseudomonadati</taxon>
        <taxon>Pseudomonadota</taxon>
        <taxon>Betaproteobacteria</taxon>
        <taxon>Burkholderiales</taxon>
        <taxon>Comamonadaceae</taxon>
        <taxon>Paracidovorax</taxon>
    </lineage>
</organism>
<sequence length="310" mass="34329">MRILITGGAGCLGSNLIEHWLPKGHQIAVLDNFATGKREVVPTVEGLQVHEGHIADTAWVDKTFDAFAPEIVIHAAAAYKDPEDWREDANTNVTGSIAVARASERHQVKRLVNFQTALCYGRPTSLPISTQERCAPFTSYGISKTAGEQFMLMSKVPSLSLRIANVTGPRLAIGPIPTFYKRLKAGQKCFCSDTARDFLDMQDFLRFMDLAIQQDAPVGVYNVSSGEEHTILEIFRAVERYLGLDPTEVPVVPPLADDVPVVCLDASKTEADFGWKCQLDFEQTIQRQLQWYDQHGVNDVFSHLKPPTAA</sequence>
<evidence type="ECO:0000313" key="4">
    <source>
        <dbReference type="EMBL" id="SDD28020.1"/>
    </source>
</evidence>
<keyword evidence="5" id="KW-1185">Reference proteome</keyword>
<accession>A0A1G6TG23</accession>
<gene>
    <name evidence="4" type="ORF">SAMN05192589_105143</name>
</gene>